<comment type="caution">
    <text evidence="7">The sequence shown here is derived from an EMBL/GenBank/DDBJ whole genome shotgun (WGS) entry which is preliminary data.</text>
</comment>
<keyword evidence="3" id="KW-0812">Transmembrane</keyword>
<protein>
    <submittedName>
        <fullName evidence="7">Hemolysin D</fullName>
    </submittedName>
</protein>
<keyword evidence="2" id="KW-0175">Coiled coil</keyword>
<keyword evidence="3" id="KW-0472">Membrane</keyword>
<dbReference type="InterPro" id="IPR050739">
    <property type="entry name" value="MFP"/>
</dbReference>
<dbReference type="RefSeq" id="WP_051641829.1">
    <property type="nucleotide sequence ID" value="NZ_JAGSGC010000011.1"/>
</dbReference>
<comment type="similarity">
    <text evidence="1">Belongs to the membrane fusion protein (MFP) (TC 8.A.1) family.</text>
</comment>
<organism evidence="7 8">
    <name type="scientific">Photobacterium galatheae</name>
    <dbReference type="NCBI Taxonomy" id="1654360"/>
    <lineage>
        <taxon>Bacteria</taxon>
        <taxon>Pseudomonadati</taxon>
        <taxon>Pseudomonadota</taxon>
        <taxon>Gammaproteobacteria</taxon>
        <taxon>Vibrionales</taxon>
        <taxon>Vibrionaceae</taxon>
        <taxon>Photobacterium</taxon>
    </lineage>
</organism>
<feature type="coiled-coil region" evidence="2">
    <location>
        <begin position="90"/>
        <end position="211"/>
    </location>
</feature>
<dbReference type="GO" id="GO:0055085">
    <property type="term" value="P:transmembrane transport"/>
    <property type="evidence" value="ECO:0007669"/>
    <property type="project" value="InterPro"/>
</dbReference>
<dbReference type="OrthoDB" id="9811754at2"/>
<name>A0A066RW22_9GAMM</name>
<dbReference type="Pfam" id="PF25954">
    <property type="entry name" value="Beta-barrel_RND_2"/>
    <property type="match status" value="1"/>
</dbReference>
<dbReference type="Gene3D" id="2.40.50.100">
    <property type="match status" value="1"/>
</dbReference>
<reference evidence="7 8" key="1">
    <citation type="submission" date="2014-04" db="EMBL/GenBank/DDBJ databases">
        <title>Draft genome sequence of Photobacterium halotolerans S2753: a solonamide, ngercheumicin and holomycin producer.</title>
        <authorList>
            <person name="Machado H.R."/>
            <person name="Gram L."/>
        </authorList>
    </citation>
    <scope>NUCLEOTIDE SEQUENCE [LARGE SCALE GENOMIC DNA]</scope>
    <source>
        <strain evidence="7 8">S2753</strain>
    </source>
</reference>
<dbReference type="Proteomes" id="UP000027192">
    <property type="component" value="Unassembled WGS sequence"/>
</dbReference>
<dbReference type="Pfam" id="PF25917">
    <property type="entry name" value="BSH_RND"/>
    <property type="match status" value="1"/>
</dbReference>
<dbReference type="Pfam" id="PF25876">
    <property type="entry name" value="HH_MFP_RND"/>
    <property type="match status" value="1"/>
</dbReference>
<dbReference type="PANTHER" id="PTHR30386">
    <property type="entry name" value="MEMBRANE FUSION SUBUNIT OF EMRAB-TOLC MULTIDRUG EFFLUX PUMP"/>
    <property type="match status" value="1"/>
</dbReference>
<evidence type="ECO:0000313" key="7">
    <source>
        <dbReference type="EMBL" id="KDM93291.1"/>
    </source>
</evidence>
<dbReference type="Gene3D" id="2.40.30.170">
    <property type="match status" value="1"/>
</dbReference>
<evidence type="ECO:0000259" key="4">
    <source>
        <dbReference type="Pfam" id="PF25876"/>
    </source>
</evidence>
<proteinExistence type="inferred from homology"/>
<keyword evidence="8" id="KW-1185">Reference proteome</keyword>
<evidence type="ECO:0000313" key="8">
    <source>
        <dbReference type="Proteomes" id="UP000027192"/>
    </source>
</evidence>
<dbReference type="InterPro" id="IPR058792">
    <property type="entry name" value="Beta-barrel_RND_2"/>
</dbReference>
<dbReference type="InterPro" id="IPR058624">
    <property type="entry name" value="MdtA-like_HH"/>
</dbReference>
<dbReference type="AlphaFoldDB" id="A0A066RW22"/>
<dbReference type="EMBL" id="JMIB01000003">
    <property type="protein sequence ID" value="KDM93291.1"/>
    <property type="molecule type" value="Genomic_DNA"/>
</dbReference>
<sequence>MAEQSSPKSSRLPFVATLVLGVMAASVAGYWYGYGRYFQSTDNAYLQGEITNISPKIAGYIQETYVSDNAQVKAGQLLATIDDRDYQAALEKAKANLAVTQAAVTNLNAQSQLQKTVIRQAASQVDSAQADVERAQQQAKRTRSLLAKSYSSQDEVDDASSHLKVSQAELEAANASLQAARDQLQVLGSQKNQAEASVSEAMAQVKQAELNLSYTHIYAPVDGIIGKRSLRLGLYVQPGMPLLSLVPTHDVWIEANFKETQLAKIHQGQHVEIELDAYPGQTLDGIVDSFSPATGAKFALLPPENATGNFTKIVQRVPVKIVIPHPEQLKGQLLPGLSVITTIDTRTASTQSPETLAKAEVAHE</sequence>
<feature type="domain" description="Multidrug resistance protein MdtA-like alpha-helical hairpin" evidence="4">
    <location>
        <begin position="120"/>
        <end position="185"/>
    </location>
</feature>
<evidence type="ECO:0000256" key="1">
    <source>
        <dbReference type="ARBA" id="ARBA00009477"/>
    </source>
</evidence>
<dbReference type="InterPro" id="IPR058625">
    <property type="entry name" value="MdtA-like_BSH"/>
</dbReference>
<dbReference type="STRING" id="1654360.EA58_01390"/>
<keyword evidence="3" id="KW-1133">Transmembrane helix</keyword>
<feature type="domain" description="Multidrug resistance protein MdtA-like barrel-sandwich hybrid" evidence="5">
    <location>
        <begin position="51"/>
        <end position="241"/>
    </location>
</feature>
<feature type="transmembrane region" description="Helical" evidence="3">
    <location>
        <begin position="12"/>
        <end position="33"/>
    </location>
</feature>
<evidence type="ECO:0000259" key="5">
    <source>
        <dbReference type="Pfam" id="PF25917"/>
    </source>
</evidence>
<gene>
    <name evidence="7" type="ORF">EA58_01390</name>
</gene>
<feature type="domain" description="CusB-like beta-barrel" evidence="6">
    <location>
        <begin position="251"/>
        <end position="293"/>
    </location>
</feature>
<accession>A0A066RW22</accession>
<evidence type="ECO:0000259" key="6">
    <source>
        <dbReference type="Pfam" id="PF25954"/>
    </source>
</evidence>
<evidence type="ECO:0000256" key="2">
    <source>
        <dbReference type="SAM" id="Coils"/>
    </source>
</evidence>
<evidence type="ECO:0000256" key="3">
    <source>
        <dbReference type="SAM" id="Phobius"/>
    </source>
</evidence>
<dbReference type="Gene3D" id="1.10.287.470">
    <property type="entry name" value="Helix hairpin bin"/>
    <property type="match status" value="2"/>
</dbReference>
<dbReference type="PANTHER" id="PTHR30386:SF24">
    <property type="entry name" value="MULTIDRUG RESISTANCE EFFLUX PUMP"/>
    <property type="match status" value="1"/>
</dbReference>
<dbReference type="SUPFAM" id="SSF111369">
    <property type="entry name" value="HlyD-like secretion proteins"/>
    <property type="match status" value="3"/>
</dbReference>